<dbReference type="SUPFAM" id="SSF46689">
    <property type="entry name" value="Homeodomain-like"/>
    <property type="match status" value="1"/>
</dbReference>
<dbReference type="Gene3D" id="1.10.10.60">
    <property type="entry name" value="Homeodomain-like"/>
    <property type="match status" value="1"/>
</dbReference>
<dbReference type="InterPro" id="IPR009057">
    <property type="entry name" value="Homeodomain-like_sf"/>
</dbReference>
<reference evidence="1 2" key="1">
    <citation type="journal article" date="2015" name="MBio">
        <title>Genome sequence of the Drosophila melanogaster male-killing Spiroplasma strain MSRO endosymbiont.</title>
        <authorList>
            <person name="Paredes J.C."/>
            <person name="Herren J.K."/>
            <person name="Schupfer F."/>
            <person name="Marin R."/>
            <person name="Claverol S."/>
            <person name="Kuo C.H."/>
            <person name="Lemaitre B."/>
            <person name="Beven L."/>
        </authorList>
    </citation>
    <scope>NUCLEOTIDE SEQUENCE [LARGE SCALE GENOMIC DNA]</scope>
    <source>
        <strain evidence="1 2">MSRO</strain>
        <plasmid evidence="1">unnamed1</plasmid>
    </source>
</reference>
<proteinExistence type="predicted"/>
<evidence type="ECO:0000313" key="2">
    <source>
        <dbReference type="Proteomes" id="UP000031565"/>
    </source>
</evidence>
<dbReference type="AlphaFoldDB" id="A0A2R6Y5M9"/>
<evidence type="ECO:0000313" key="1">
    <source>
        <dbReference type="EMBL" id="PTQ58114.1"/>
    </source>
</evidence>
<comment type="caution">
    <text evidence="1">The sequence shown here is derived from an EMBL/GenBank/DDBJ whole genome shotgun (WGS) entry which is preliminary data.</text>
</comment>
<dbReference type="EMBL" id="JTLV02000002">
    <property type="protein sequence ID" value="PTQ58114.1"/>
    <property type="molecule type" value="Genomic_DNA"/>
</dbReference>
<dbReference type="Proteomes" id="UP000031565">
    <property type="component" value="Unassembled WGS sequence"/>
</dbReference>
<keyword evidence="2" id="KW-1185">Reference proteome</keyword>
<dbReference type="OrthoDB" id="884299at2"/>
<gene>
    <name evidence="1" type="ORF">SMSRO_SFP00110</name>
</gene>
<keyword evidence="1" id="KW-0614">Plasmid</keyword>
<organism evidence="1 2">
    <name type="scientific">Spiroplasma poulsonii</name>
    <dbReference type="NCBI Taxonomy" id="2138"/>
    <lineage>
        <taxon>Bacteria</taxon>
        <taxon>Bacillati</taxon>
        <taxon>Mycoplasmatota</taxon>
        <taxon>Mollicutes</taxon>
        <taxon>Entomoplasmatales</taxon>
        <taxon>Spiroplasmataceae</taxon>
        <taxon>Spiroplasma</taxon>
    </lineage>
</organism>
<geneLocation type="plasmid" evidence="1">
    <name>unnamed1</name>
</geneLocation>
<sequence>MTKNHYTDEFKQQIVSLYQSGKTTNEIANDYQIGKSTIWKLVHEFIFKLLIYRPDSHWTIVLLFYLFYKD</sequence>
<protein>
    <submittedName>
        <fullName evidence="1">Transposase</fullName>
    </submittedName>
</protein>
<accession>A0A2R6Y5M9</accession>
<name>A0A2R6Y5M9_9MOLU</name>